<evidence type="ECO:0000313" key="8">
    <source>
        <dbReference type="EMBL" id="KAF9591469.1"/>
    </source>
</evidence>
<dbReference type="OrthoDB" id="5860513at2759"/>
<keyword evidence="3" id="KW-0493">Microtubule</keyword>
<feature type="compositionally biased region" description="Basic and acidic residues" evidence="5">
    <location>
        <begin position="351"/>
        <end position="381"/>
    </location>
</feature>
<proteinExistence type="predicted"/>
<dbReference type="InterPro" id="IPR007259">
    <property type="entry name" value="GCP"/>
</dbReference>
<dbReference type="GO" id="GO:0000922">
    <property type="term" value="C:spindle pole"/>
    <property type="evidence" value="ECO:0007669"/>
    <property type="project" value="InterPro"/>
</dbReference>
<dbReference type="Pfam" id="PF17681">
    <property type="entry name" value="GCP_N_terminal"/>
    <property type="match status" value="3"/>
</dbReference>
<dbReference type="GO" id="GO:0004743">
    <property type="term" value="F:pyruvate kinase activity"/>
    <property type="evidence" value="ECO:0007669"/>
    <property type="project" value="InterPro"/>
</dbReference>
<evidence type="ECO:0000313" key="9">
    <source>
        <dbReference type="Proteomes" id="UP000631114"/>
    </source>
</evidence>
<dbReference type="InterPro" id="IPR041470">
    <property type="entry name" value="GCP_N"/>
</dbReference>
<dbReference type="GO" id="GO:0005874">
    <property type="term" value="C:microtubule"/>
    <property type="evidence" value="ECO:0007669"/>
    <property type="project" value="UniProtKB-KW"/>
</dbReference>
<dbReference type="GO" id="GO:0051011">
    <property type="term" value="F:microtubule minus-end binding"/>
    <property type="evidence" value="ECO:0007669"/>
    <property type="project" value="TreeGrafter"/>
</dbReference>
<dbReference type="Gene3D" id="3.20.20.60">
    <property type="entry name" value="Phosphoenolpyruvate-binding domains"/>
    <property type="match status" value="1"/>
</dbReference>
<evidence type="ECO:0000259" key="6">
    <source>
        <dbReference type="Pfam" id="PF00224"/>
    </source>
</evidence>
<evidence type="ECO:0000256" key="3">
    <source>
        <dbReference type="ARBA" id="ARBA00022701"/>
    </source>
</evidence>
<evidence type="ECO:0008006" key="10">
    <source>
        <dbReference type="Google" id="ProtNLM"/>
    </source>
</evidence>
<reference evidence="8 9" key="1">
    <citation type="submission" date="2020-10" db="EMBL/GenBank/DDBJ databases">
        <title>The Coptis chinensis genome and diversification of protoberbering-type alkaloids.</title>
        <authorList>
            <person name="Wang B."/>
            <person name="Shu S."/>
            <person name="Song C."/>
            <person name="Liu Y."/>
        </authorList>
    </citation>
    <scope>NUCLEOTIDE SEQUENCE [LARGE SCALE GENOMIC DNA]</scope>
    <source>
        <strain evidence="8">HL-2020</strain>
        <tissue evidence="8">Leaf</tissue>
    </source>
</reference>
<feature type="domain" description="Gamma tubulin complex component protein N-terminal" evidence="7">
    <location>
        <begin position="184"/>
        <end position="262"/>
    </location>
</feature>
<dbReference type="GO" id="GO:0007020">
    <property type="term" value="P:microtubule nucleation"/>
    <property type="evidence" value="ECO:0007669"/>
    <property type="project" value="InterPro"/>
</dbReference>
<organism evidence="8 9">
    <name type="scientific">Coptis chinensis</name>
    <dbReference type="NCBI Taxonomy" id="261450"/>
    <lineage>
        <taxon>Eukaryota</taxon>
        <taxon>Viridiplantae</taxon>
        <taxon>Streptophyta</taxon>
        <taxon>Embryophyta</taxon>
        <taxon>Tracheophyta</taxon>
        <taxon>Spermatophyta</taxon>
        <taxon>Magnoliopsida</taxon>
        <taxon>Ranunculales</taxon>
        <taxon>Ranunculaceae</taxon>
        <taxon>Coptidoideae</taxon>
        <taxon>Coptis</taxon>
    </lineage>
</organism>
<dbReference type="EMBL" id="JADFTS010000008">
    <property type="protein sequence ID" value="KAF9591469.1"/>
    <property type="molecule type" value="Genomic_DNA"/>
</dbReference>
<gene>
    <name evidence="8" type="ORF">IFM89_004167</name>
</gene>
<dbReference type="GO" id="GO:0000278">
    <property type="term" value="P:mitotic cell cycle"/>
    <property type="evidence" value="ECO:0007669"/>
    <property type="project" value="TreeGrafter"/>
</dbReference>
<feature type="compositionally biased region" description="Polar residues" evidence="5">
    <location>
        <begin position="386"/>
        <end position="398"/>
    </location>
</feature>
<dbReference type="GO" id="GO:0051321">
    <property type="term" value="P:meiotic cell cycle"/>
    <property type="evidence" value="ECO:0007669"/>
    <property type="project" value="TreeGrafter"/>
</dbReference>
<evidence type="ECO:0000256" key="4">
    <source>
        <dbReference type="ARBA" id="ARBA00023212"/>
    </source>
</evidence>
<dbReference type="GO" id="GO:0000287">
    <property type="term" value="F:magnesium ion binding"/>
    <property type="evidence" value="ECO:0007669"/>
    <property type="project" value="InterPro"/>
</dbReference>
<dbReference type="InterPro" id="IPR015813">
    <property type="entry name" value="Pyrv/PenolPyrv_kinase-like_dom"/>
</dbReference>
<dbReference type="PANTHER" id="PTHR19302">
    <property type="entry name" value="GAMMA TUBULIN COMPLEX PROTEIN"/>
    <property type="match status" value="1"/>
</dbReference>
<dbReference type="GO" id="GO:0000930">
    <property type="term" value="C:gamma-tubulin complex"/>
    <property type="evidence" value="ECO:0007669"/>
    <property type="project" value="TreeGrafter"/>
</dbReference>
<comment type="subcellular location">
    <subcellularLocation>
        <location evidence="1">Cytoplasm</location>
        <location evidence="1">Cytoskeleton</location>
    </subcellularLocation>
</comment>
<accession>A0A835H3D4</accession>
<feature type="domain" description="Pyruvate kinase barrel" evidence="6">
    <location>
        <begin position="264"/>
        <end position="303"/>
    </location>
</feature>
<name>A0A835H3D4_9MAGN</name>
<dbReference type="GO" id="GO:0051225">
    <property type="term" value="P:spindle assembly"/>
    <property type="evidence" value="ECO:0007669"/>
    <property type="project" value="TreeGrafter"/>
</dbReference>
<evidence type="ECO:0000256" key="2">
    <source>
        <dbReference type="ARBA" id="ARBA00022490"/>
    </source>
</evidence>
<evidence type="ECO:0000259" key="7">
    <source>
        <dbReference type="Pfam" id="PF17681"/>
    </source>
</evidence>
<dbReference type="InterPro" id="IPR015793">
    <property type="entry name" value="Pyrv_Knase_brl"/>
</dbReference>
<dbReference type="SUPFAM" id="SSF51621">
    <property type="entry name" value="Phosphoenolpyruvate/pyruvate domain"/>
    <property type="match status" value="1"/>
</dbReference>
<keyword evidence="4" id="KW-0206">Cytoskeleton</keyword>
<dbReference type="GO" id="GO:0031122">
    <property type="term" value="P:cytoplasmic microtubule organization"/>
    <property type="evidence" value="ECO:0007669"/>
    <property type="project" value="TreeGrafter"/>
</dbReference>
<dbReference type="GO" id="GO:0043015">
    <property type="term" value="F:gamma-tubulin binding"/>
    <property type="evidence" value="ECO:0007669"/>
    <property type="project" value="InterPro"/>
</dbReference>
<dbReference type="Proteomes" id="UP000631114">
    <property type="component" value="Unassembled WGS sequence"/>
</dbReference>
<dbReference type="PANTHER" id="PTHR19302:SF14">
    <property type="entry name" value="GAMMA-TUBULIN COMPLEX COMPONENT 3"/>
    <property type="match status" value="1"/>
</dbReference>
<dbReference type="AlphaFoldDB" id="A0A835H3D4"/>
<keyword evidence="2" id="KW-0963">Cytoplasm</keyword>
<protein>
    <recommendedName>
        <fullName evidence="10">Gamma-tubulin complex component</fullName>
    </recommendedName>
</protein>
<evidence type="ECO:0000256" key="1">
    <source>
        <dbReference type="ARBA" id="ARBA00004245"/>
    </source>
</evidence>
<evidence type="ECO:0000256" key="5">
    <source>
        <dbReference type="SAM" id="MobiDB-lite"/>
    </source>
</evidence>
<dbReference type="Pfam" id="PF00224">
    <property type="entry name" value="PK"/>
    <property type="match status" value="1"/>
</dbReference>
<feature type="domain" description="Gamma tubulin complex component protein N-terminal" evidence="7">
    <location>
        <begin position="1"/>
        <end position="60"/>
    </location>
</feature>
<keyword evidence="9" id="KW-1185">Reference proteome</keyword>
<feature type="region of interest" description="Disordered" evidence="5">
    <location>
        <begin position="351"/>
        <end position="398"/>
    </location>
</feature>
<sequence>MVRKLCELGWLFKKVKGYVSESMDKFPTEEVGTVGQAFCVALQDEFSEHYKLLAVLEAQSMNPIRWFRRCCKVMKGGVMAGAIHHHAQHGDSLVQEFMRRLLRRVCSPLFEMVRSWVLEGELDDIYAEFFVLGHPMKAEPLWRDGYRLHSGMLPSFISQSLAQWILRTGKSINFLRVCCEDQVEEVGTVGQAFCAALQDELPEYYKLLAVLEAQSMNPIPMVSEVVSLGNYLSLRRLSVWFAEPTVKMRLMAVLVDSCKVMKGSGNKSIKASSLRVENQEGVANCDDITANSDAFMVARGDLEATKEALVFSLRYAKEKGFCKVGDSVVALHRVGAASVIKMLTVVGHGTRREVQESRKHQQREVGADDQSKEVIGEKGDDVAAENLQNTSHVQPRNG</sequence>
<dbReference type="GO" id="GO:0030955">
    <property type="term" value="F:potassium ion binding"/>
    <property type="evidence" value="ECO:0007669"/>
    <property type="project" value="InterPro"/>
</dbReference>
<feature type="domain" description="Gamma tubulin complex component protein N-terminal" evidence="7">
    <location>
        <begin position="73"/>
        <end position="182"/>
    </location>
</feature>
<dbReference type="InterPro" id="IPR040442">
    <property type="entry name" value="Pyrv_kinase-like_dom_sf"/>
</dbReference>
<comment type="caution">
    <text evidence="8">The sequence shown here is derived from an EMBL/GenBank/DDBJ whole genome shotgun (WGS) entry which is preliminary data.</text>
</comment>